<dbReference type="Proteomes" id="UP000176939">
    <property type="component" value="Unassembled WGS sequence"/>
</dbReference>
<reference evidence="1 2" key="1">
    <citation type="journal article" date="2016" name="Nat. Commun.">
        <title>Thousands of microbial genomes shed light on interconnected biogeochemical processes in an aquifer system.</title>
        <authorList>
            <person name="Anantharaman K."/>
            <person name="Brown C.T."/>
            <person name="Hug L.A."/>
            <person name="Sharon I."/>
            <person name="Castelle C.J."/>
            <person name="Probst A.J."/>
            <person name="Thomas B.C."/>
            <person name="Singh A."/>
            <person name="Wilkins M.J."/>
            <person name="Karaoz U."/>
            <person name="Brodie E.L."/>
            <person name="Williams K.H."/>
            <person name="Hubbard S.S."/>
            <person name="Banfield J.F."/>
        </authorList>
    </citation>
    <scope>NUCLEOTIDE SEQUENCE [LARGE SCALE GENOMIC DNA]</scope>
</reference>
<protein>
    <submittedName>
        <fullName evidence="1">Uncharacterized protein</fullName>
    </submittedName>
</protein>
<gene>
    <name evidence="1" type="ORF">A2Z67_06185</name>
</gene>
<evidence type="ECO:0000313" key="1">
    <source>
        <dbReference type="EMBL" id="OGM08175.1"/>
    </source>
</evidence>
<proteinExistence type="predicted"/>
<dbReference type="AlphaFoldDB" id="A0A1F7X1J8"/>
<accession>A0A1F7X1J8</accession>
<name>A0A1F7X1J8_9BACT</name>
<evidence type="ECO:0000313" key="2">
    <source>
        <dbReference type="Proteomes" id="UP000176939"/>
    </source>
</evidence>
<comment type="caution">
    <text evidence="1">The sequence shown here is derived from an EMBL/GenBank/DDBJ whole genome shotgun (WGS) entry which is preliminary data.</text>
</comment>
<dbReference type="EMBL" id="MGFQ01000055">
    <property type="protein sequence ID" value="OGM08175.1"/>
    <property type="molecule type" value="Genomic_DNA"/>
</dbReference>
<sequence>MNFELDKDGIKKIDALLHGKQKKQKYHEQMDFLRSIKGEIFATMIHKDGRTETMSIPNIIVERCSILIARLLIGEALTAGATYQDIYGQDTIEKVRGISHLAMGLGKPFESYDGGSGTYIAESGDDISDVLNIQGLPQEWDKSNPPGSTVLGGRTLEDGDALWANIDKPILVNEIGRKKFQKVQFLNSDFSVSAYPTNIIELECEFGELEVVGGLMEMGLFGGTVEPFDRDYIAISQMEEYGDMVNYRTFKIWHKSSTDRLMVRWRITIPLNDAPMEPAD</sequence>
<organism evidence="1 2">
    <name type="scientific">Candidatus Woesebacteria bacterium RBG_13_36_22</name>
    <dbReference type="NCBI Taxonomy" id="1802478"/>
    <lineage>
        <taxon>Bacteria</taxon>
        <taxon>Candidatus Woeseibacteriota</taxon>
    </lineage>
</organism>